<sequence length="192" mass="21297">MATQLTQSFTVADLEALPEDGNRYKLIGGELFVSRAPRLFHQLSLKNILGPLFVFLEENPIGVVIPEPGVIFGEHDAVQPDIVLISAERFDEAVSPDGELIAAPDLVIEILSPDKQNARRDRELKRKLYAAHGVKECWIVDQLALRVEVYRLGPEGLKLAETRDVGEQVTSPLLPGFSLPVAKIFKFSVSKR</sequence>
<dbReference type="OrthoDB" id="9799703at2"/>
<dbReference type="InterPro" id="IPR012296">
    <property type="entry name" value="Nuclease_put_TT1808"/>
</dbReference>
<dbReference type="SUPFAM" id="SSF52980">
    <property type="entry name" value="Restriction endonuclease-like"/>
    <property type="match status" value="1"/>
</dbReference>
<name>A0A0B6WUP9_9BACT</name>
<keyword evidence="3" id="KW-1185">Reference proteome</keyword>
<reference evidence="2 3" key="2">
    <citation type="submission" date="2015-01" db="EMBL/GenBank/DDBJ databases">
        <title>Complete genome sequence of Pyrinomonas methylaliphatogenes type strain K22T.</title>
        <authorList>
            <person name="Lee K.C.Y."/>
            <person name="Power J.F."/>
            <person name="Dunfield P.F."/>
            <person name="Morgan X.C."/>
            <person name="Huttenhower C."/>
            <person name="Stott M.B."/>
        </authorList>
    </citation>
    <scope>NUCLEOTIDE SEQUENCE [LARGE SCALE GENOMIC DNA]</scope>
    <source>
        <strain evidence="2 3">K22</strain>
    </source>
</reference>
<organism evidence="2 3">
    <name type="scientific">Pyrinomonas methylaliphatogenes</name>
    <dbReference type="NCBI Taxonomy" id="454194"/>
    <lineage>
        <taxon>Bacteria</taxon>
        <taxon>Pseudomonadati</taxon>
        <taxon>Acidobacteriota</taxon>
        <taxon>Blastocatellia</taxon>
        <taxon>Blastocatellales</taxon>
        <taxon>Pyrinomonadaceae</taxon>
        <taxon>Pyrinomonas</taxon>
    </lineage>
</organism>
<dbReference type="InterPro" id="IPR011335">
    <property type="entry name" value="Restrct_endonuc-II-like"/>
</dbReference>
<dbReference type="PANTHER" id="PTHR34107">
    <property type="entry name" value="SLL0198 PROTEIN-RELATED"/>
    <property type="match status" value="1"/>
</dbReference>
<protein>
    <recommendedName>
        <fullName evidence="1">Putative restriction endonuclease domain-containing protein</fullName>
    </recommendedName>
</protein>
<gene>
    <name evidence="2" type="ORF">PYK22_00426</name>
</gene>
<dbReference type="InterPro" id="IPR008538">
    <property type="entry name" value="Uma2"/>
</dbReference>
<dbReference type="Gene3D" id="3.90.1570.10">
    <property type="entry name" value="tt1808, chain A"/>
    <property type="match status" value="1"/>
</dbReference>
<dbReference type="CDD" id="cd06260">
    <property type="entry name" value="DUF820-like"/>
    <property type="match status" value="1"/>
</dbReference>
<reference evidence="2 3" key="1">
    <citation type="submission" date="2013-12" db="EMBL/GenBank/DDBJ databases">
        <authorList>
            <person name="Stott M."/>
        </authorList>
    </citation>
    <scope>NUCLEOTIDE SEQUENCE [LARGE SCALE GENOMIC DNA]</scope>
    <source>
        <strain evidence="2 3">K22</strain>
    </source>
</reference>
<dbReference type="STRING" id="454194.PYK22_00426"/>
<dbReference type="RefSeq" id="WP_041973900.1">
    <property type="nucleotide sequence ID" value="NZ_CBXV010000002.1"/>
</dbReference>
<proteinExistence type="predicted"/>
<dbReference type="AlphaFoldDB" id="A0A0B6WUP9"/>
<evidence type="ECO:0000313" key="2">
    <source>
        <dbReference type="EMBL" id="CDM64432.1"/>
    </source>
</evidence>
<dbReference type="EMBL" id="CBXV010000002">
    <property type="protein sequence ID" value="CDM64432.1"/>
    <property type="molecule type" value="Genomic_DNA"/>
</dbReference>
<dbReference type="Proteomes" id="UP000031518">
    <property type="component" value="Unassembled WGS sequence"/>
</dbReference>
<dbReference type="PANTHER" id="PTHR34107:SF4">
    <property type="entry name" value="SLL1222 PROTEIN"/>
    <property type="match status" value="1"/>
</dbReference>
<accession>A0A0B6WUP9</accession>
<evidence type="ECO:0000259" key="1">
    <source>
        <dbReference type="Pfam" id="PF05685"/>
    </source>
</evidence>
<evidence type="ECO:0000313" key="3">
    <source>
        <dbReference type="Proteomes" id="UP000031518"/>
    </source>
</evidence>
<feature type="domain" description="Putative restriction endonuclease" evidence="1">
    <location>
        <begin position="12"/>
        <end position="182"/>
    </location>
</feature>
<dbReference type="Pfam" id="PF05685">
    <property type="entry name" value="Uma2"/>
    <property type="match status" value="1"/>
</dbReference>